<sequence length="305" mass="33786">MADKPSRSLVLYGDGLAHFIDQSHTHIHSLASKAACGFLSLPNAPPLESEDERIVREFAYLLDACEAYQDKSVEKSTSMPTISQRFMGMKAAIVTDNPSLKSFGSKVGFTILSFSDLHGNDGSFSGSSIDLVISELLKLLGFQEGKTIDTSQFDLVLVHIGDGETVSSDTEYINTLVGGVMRAAEPGSEIGSRLHLSLVMSYGNIREMDSTNLSVLVSKEERNSDLSMLFPRQSYTMRGEKPRNDVRHHCPMLVAQWQYAVTRMDMAETFSFKDFKEHGGNLVIPADRFMHEVAFKLWKAPKYGA</sequence>
<dbReference type="EMBL" id="KK914539">
    <property type="protein sequence ID" value="KDP34105.1"/>
    <property type="molecule type" value="Genomic_DNA"/>
</dbReference>
<dbReference type="OrthoDB" id="1891406at2759"/>
<organism evidence="1 2">
    <name type="scientific">Jatropha curcas</name>
    <name type="common">Barbados nut</name>
    <dbReference type="NCBI Taxonomy" id="180498"/>
    <lineage>
        <taxon>Eukaryota</taxon>
        <taxon>Viridiplantae</taxon>
        <taxon>Streptophyta</taxon>
        <taxon>Embryophyta</taxon>
        <taxon>Tracheophyta</taxon>
        <taxon>Spermatophyta</taxon>
        <taxon>Magnoliopsida</taxon>
        <taxon>eudicotyledons</taxon>
        <taxon>Gunneridae</taxon>
        <taxon>Pentapetalae</taxon>
        <taxon>rosids</taxon>
        <taxon>fabids</taxon>
        <taxon>Malpighiales</taxon>
        <taxon>Euphorbiaceae</taxon>
        <taxon>Crotonoideae</taxon>
        <taxon>Jatropheae</taxon>
        <taxon>Jatropha</taxon>
    </lineage>
</organism>
<dbReference type="STRING" id="180498.A0A067KP92"/>
<dbReference type="KEGG" id="jcu:105638155"/>
<name>A0A067KP92_JATCU</name>
<dbReference type="Proteomes" id="UP000027138">
    <property type="component" value="Unassembled WGS sequence"/>
</dbReference>
<evidence type="ECO:0000313" key="2">
    <source>
        <dbReference type="Proteomes" id="UP000027138"/>
    </source>
</evidence>
<dbReference type="PANTHER" id="PTHR35506:SF1">
    <property type="entry name" value="OS02G0135600 PROTEIN"/>
    <property type="match status" value="1"/>
</dbReference>
<proteinExistence type="predicted"/>
<dbReference type="PANTHER" id="PTHR35506">
    <property type="entry name" value="OS02G0135600 PROTEIN"/>
    <property type="match status" value="1"/>
</dbReference>
<reference evidence="1 2" key="1">
    <citation type="journal article" date="2014" name="PLoS ONE">
        <title>Global Analysis of Gene Expression Profiles in Physic Nut (Jatropha curcas L.) Seedlings Exposed to Salt Stress.</title>
        <authorList>
            <person name="Zhang L."/>
            <person name="Zhang C."/>
            <person name="Wu P."/>
            <person name="Chen Y."/>
            <person name="Li M."/>
            <person name="Jiang H."/>
            <person name="Wu G."/>
        </authorList>
    </citation>
    <scope>NUCLEOTIDE SEQUENCE [LARGE SCALE GENOMIC DNA]</scope>
    <source>
        <strain evidence="2">cv. GZQX0401</strain>
        <tissue evidence="1">Young leaves</tissue>
    </source>
</reference>
<accession>A0A067KP92</accession>
<dbReference type="AlphaFoldDB" id="A0A067KP92"/>
<keyword evidence="2" id="KW-1185">Reference proteome</keyword>
<gene>
    <name evidence="1" type="ORF">JCGZ_07676</name>
</gene>
<evidence type="ECO:0000313" key="1">
    <source>
        <dbReference type="EMBL" id="KDP34105.1"/>
    </source>
</evidence>
<protein>
    <submittedName>
        <fullName evidence="1">Uncharacterized protein</fullName>
    </submittedName>
</protein>